<keyword evidence="2" id="KW-1185">Reference proteome</keyword>
<comment type="caution">
    <text evidence="1">The sequence shown here is derived from an EMBL/GenBank/DDBJ whole genome shotgun (WGS) entry which is preliminary data.</text>
</comment>
<evidence type="ECO:0000313" key="2">
    <source>
        <dbReference type="Proteomes" id="UP001164539"/>
    </source>
</evidence>
<reference evidence="1 2" key="1">
    <citation type="journal article" date="2023" name="Science">
        <title>Complex scaffold remodeling in plant triterpene biosynthesis.</title>
        <authorList>
            <person name="De La Pena R."/>
            <person name="Hodgson H."/>
            <person name="Liu J.C."/>
            <person name="Stephenson M.J."/>
            <person name="Martin A.C."/>
            <person name="Owen C."/>
            <person name="Harkess A."/>
            <person name="Leebens-Mack J."/>
            <person name="Jimenez L.E."/>
            <person name="Osbourn A."/>
            <person name="Sattely E.S."/>
        </authorList>
    </citation>
    <scope>NUCLEOTIDE SEQUENCE [LARGE SCALE GENOMIC DNA]</scope>
    <source>
        <strain evidence="2">cv. JPN11</strain>
        <tissue evidence="1">Leaf</tissue>
    </source>
</reference>
<protein>
    <submittedName>
        <fullName evidence="1">Transcription initiation factor TFIID subunit 11</fullName>
    </submittedName>
</protein>
<dbReference type="Proteomes" id="UP001164539">
    <property type="component" value="Chromosome 13"/>
</dbReference>
<gene>
    <name evidence="1" type="ORF">OWV82_023531</name>
</gene>
<proteinExistence type="predicted"/>
<name>A0ACC1WWP6_MELAZ</name>
<sequence length="679" mass="75362">MEERKLNFDAPLLSVRRYSTTVAASSDGESGKIIESSKPNRRYTIPFYKTDLNLEQVTEPAAVPFVWEQIPGRPKDGGAEPQHSKEASVTPRLPPQRAWDIVKYPLEKEFEDRQQIKPCSLNENVAMLDSSKEGNDENENSDIENDDDVYSDALDTLSPTDSFSINCSISGLSGSDGQVVKQSGTFSTDPQTRDFMMSRFLPAAKAMALEPPQYALRKQPVTSEQPRQVVKVVREDRRPLVNQSIVIPHCVEDVEEAEEEESEEEVDECDNSGNLSGKGCGLFPRLCLNKSLCLLNPVPGLKVRTHSLISSASDVRNSSKAAYAESRSQSVKKHAWDATVYKHQSESGVRSPRLLGIENKMTSGSNRFACMSDQQMASRSSPFRRGISPYRNERPQSPFRGGGFLGVPKEAENMRTSKLNLYGRASSKSQEFLPYQSFNRGSGSLSPAVEKTLYVDTVNFAKRSCSNLSSSDTLGQRESEGKHFHTSMESRGIERTASFDSSLKHSRCLNTAKNDNIKETEVSGLIGANKSSCSEILHAGGQADPTKCFRLDGELSQECKSLVCINVTTDENLNSSSAQKLEVVDPGYINNDSEQSPLPPPLPKKPSESWLWRTLPSVSARNSFSHSNGGTRFNPKKQDTKTPLTNAKWETIVKTSYAHHDHRRYSEELTARFSQQSKT</sequence>
<accession>A0ACC1WWP6</accession>
<evidence type="ECO:0000313" key="1">
    <source>
        <dbReference type="EMBL" id="KAJ4703660.1"/>
    </source>
</evidence>
<organism evidence="1 2">
    <name type="scientific">Melia azedarach</name>
    <name type="common">Chinaberry tree</name>
    <dbReference type="NCBI Taxonomy" id="155640"/>
    <lineage>
        <taxon>Eukaryota</taxon>
        <taxon>Viridiplantae</taxon>
        <taxon>Streptophyta</taxon>
        <taxon>Embryophyta</taxon>
        <taxon>Tracheophyta</taxon>
        <taxon>Spermatophyta</taxon>
        <taxon>Magnoliopsida</taxon>
        <taxon>eudicotyledons</taxon>
        <taxon>Gunneridae</taxon>
        <taxon>Pentapetalae</taxon>
        <taxon>rosids</taxon>
        <taxon>malvids</taxon>
        <taxon>Sapindales</taxon>
        <taxon>Meliaceae</taxon>
        <taxon>Melia</taxon>
    </lineage>
</organism>
<dbReference type="EMBL" id="CM051406">
    <property type="protein sequence ID" value="KAJ4703660.1"/>
    <property type="molecule type" value="Genomic_DNA"/>
</dbReference>